<proteinExistence type="predicted"/>
<dbReference type="SUPFAM" id="SSF81383">
    <property type="entry name" value="F-box domain"/>
    <property type="match status" value="1"/>
</dbReference>
<organism evidence="2 3">
    <name type="scientific">Armillaria luteobubalina</name>
    <dbReference type="NCBI Taxonomy" id="153913"/>
    <lineage>
        <taxon>Eukaryota</taxon>
        <taxon>Fungi</taxon>
        <taxon>Dikarya</taxon>
        <taxon>Basidiomycota</taxon>
        <taxon>Agaricomycotina</taxon>
        <taxon>Agaricomycetes</taxon>
        <taxon>Agaricomycetidae</taxon>
        <taxon>Agaricales</taxon>
        <taxon>Marasmiineae</taxon>
        <taxon>Physalacriaceae</taxon>
        <taxon>Armillaria</taxon>
    </lineage>
</organism>
<evidence type="ECO:0000259" key="1">
    <source>
        <dbReference type="PROSITE" id="PS50181"/>
    </source>
</evidence>
<name>A0AA39UII1_9AGAR</name>
<comment type="caution">
    <text evidence="2">The sequence shown here is derived from an EMBL/GenBank/DDBJ whole genome shotgun (WGS) entry which is preliminary data.</text>
</comment>
<dbReference type="InterPro" id="IPR001810">
    <property type="entry name" value="F-box_dom"/>
</dbReference>
<protein>
    <recommendedName>
        <fullName evidence="1">F-box domain-containing protein</fullName>
    </recommendedName>
</protein>
<dbReference type="EMBL" id="JAUEPU010000059">
    <property type="protein sequence ID" value="KAK0484109.1"/>
    <property type="molecule type" value="Genomic_DNA"/>
</dbReference>
<evidence type="ECO:0000313" key="3">
    <source>
        <dbReference type="Proteomes" id="UP001175228"/>
    </source>
</evidence>
<dbReference type="Proteomes" id="UP001175228">
    <property type="component" value="Unassembled WGS sequence"/>
</dbReference>
<evidence type="ECO:0000313" key="2">
    <source>
        <dbReference type="EMBL" id="KAK0484109.1"/>
    </source>
</evidence>
<accession>A0AA39UII1</accession>
<dbReference type="PROSITE" id="PS50181">
    <property type="entry name" value="FBOX"/>
    <property type="match status" value="1"/>
</dbReference>
<keyword evidence="3" id="KW-1185">Reference proteome</keyword>
<dbReference type="Gene3D" id="3.80.10.10">
    <property type="entry name" value="Ribonuclease Inhibitor"/>
    <property type="match status" value="1"/>
</dbReference>
<feature type="domain" description="F-box" evidence="1">
    <location>
        <begin position="15"/>
        <end position="60"/>
    </location>
</feature>
<sequence length="317" mass="35689">MSSQPNLAAFEHDLHSEVEKLPLELFEEIVSYLDIPTIKKLSRVSSVFRKACIPLFFRNLVLSGDSSVRSTEILATFKERTLVPSLRKVELRGLKEDLSQALLAWCTRVRTIKIEECLVGNTSILPSLIVLYDLELSNLTFASADDYFQLLASLPPTLKKLAVFGSTFLESQSISYAVGRGIEVEHLQTESAEDLSLLLRDDCPISLKSLRVAHVSRASPHDLERLVQSTPHLIDLKIDIRKPEDRPVIQLFSTPDIASPLEVVNFSMPVSGWLSGLRRLVIAFSHPRFCKLKQPNVVLKRQEEVLGYKLLLKWSGD</sequence>
<dbReference type="InterPro" id="IPR036047">
    <property type="entry name" value="F-box-like_dom_sf"/>
</dbReference>
<dbReference type="SUPFAM" id="SSF52047">
    <property type="entry name" value="RNI-like"/>
    <property type="match status" value="1"/>
</dbReference>
<dbReference type="InterPro" id="IPR032675">
    <property type="entry name" value="LRR_dom_sf"/>
</dbReference>
<gene>
    <name evidence="2" type="ORF">EDD18DRAFT_1336332</name>
</gene>
<dbReference type="Pfam" id="PF00646">
    <property type="entry name" value="F-box"/>
    <property type="match status" value="1"/>
</dbReference>
<dbReference type="AlphaFoldDB" id="A0AA39UII1"/>
<reference evidence="2" key="1">
    <citation type="submission" date="2023-06" db="EMBL/GenBank/DDBJ databases">
        <authorList>
            <consortium name="Lawrence Berkeley National Laboratory"/>
            <person name="Ahrendt S."/>
            <person name="Sahu N."/>
            <person name="Indic B."/>
            <person name="Wong-Bajracharya J."/>
            <person name="Merenyi Z."/>
            <person name="Ke H.-M."/>
            <person name="Monk M."/>
            <person name="Kocsube S."/>
            <person name="Drula E."/>
            <person name="Lipzen A."/>
            <person name="Balint B."/>
            <person name="Henrissat B."/>
            <person name="Andreopoulos B."/>
            <person name="Martin F.M."/>
            <person name="Harder C.B."/>
            <person name="Rigling D."/>
            <person name="Ford K.L."/>
            <person name="Foster G.D."/>
            <person name="Pangilinan J."/>
            <person name="Papanicolaou A."/>
            <person name="Barry K."/>
            <person name="LaButti K."/>
            <person name="Viragh M."/>
            <person name="Koriabine M."/>
            <person name="Yan M."/>
            <person name="Riley R."/>
            <person name="Champramary S."/>
            <person name="Plett K.L."/>
            <person name="Tsai I.J."/>
            <person name="Slot J."/>
            <person name="Sipos G."/>
            <person name="Plett J."/>
            <person name="Nagy L.G."/>
            <person name="Grigoriev I.V."/>
        </authorList>
    </citation>
    <scope>NUCLEOTIDE SEQUENCE</scope>
    <source>
        <strain evidence="2">HWK02</strain>
    </source>
</reference>